<feature type="domain" description="AMP-activated protein kinase glycogen-binding" evidence="4">
    <location>
        <begin position="27"/>
        <end position="100"/>
    </location>
</feature>
<comment type="caution">
    <text evidence="5">The sequence shown here is derived from an EMBL/GenBank/DDBJ whole genome shotgun (WGS) entry which is preliminary data.</text>
</comment>
<feature type="region of interest" description="Disordered" evidence="3">
    <location>
        <begin position="138"/>
        <end position="165"/>
    </location>
</feature>
<dbReference type="InterPro" id="IPR014756">
    <property type="entry name" value="Ig_E-set"/>
</dbReference>
<evidence type="ECO:0000256" key="1">
    <source>
        <dbReference type="ARBA" id="ARBA00010926"/>
    </source>
</evidence>
<feature type="region of interest" description="Disordered" evidence="3">
    <location>
        <begin position="473"/>
        <end position="497"/>
    </location>
</feature>
<dbReference type="Proteomes" id="UP001306508">
    <property type="component" value="Unassembled WGS sequence"/>
</dbReference>
<organism evidence="5 6">
    <name type="scientific">Arxiozyma heterogenica</name>
    <dbReference type="NCBI Taxonomy" id="278026"/>
    <lineage>
        <taxon>Eukaryota</taxon>
        <taxon>Fungi</taxon>
        <taxon>Dikarya</taxon>
        <taxon>Ascomycota</taxon>
        <taxon>Saccharomycotina</taxon>
        <taxon>Saccharomycetes</taxon>
        <taxon>Saccharomycetales</taxon>
        <taxon>Saccharomycetaceae</taxon>
        <taxon>Arxiozyma</taxon>
    </lineage>
</organism>
<proteinExistence type="inferred from homology"/>
<sequence>MTEQFAFTWPMHQLDAQDRYVFLSDAHIYITGEFDNWTKSILLKPNYKEQRYETLLPIQNFNDQGKFIFKFYFEDTDTWKCNPLYPIDTDKNGNQNNYITGFHLIKQAEELELVKREKHQYSECEAINEEIVNELEVESSPLNNETNQASVDGNGREKDIDKQDNSAKQLAGVTLFPTENKTLETAIVENREPIPVLVHSIDTGNEVVANEPIEAFIFKGDGNNDNNSTEEKEKGNYSSIEEKQVGNIIDNEHKGEQVVPGDVITNSKDLNDIDDIPTENRRKFKIKRKIKKNKRTGERIIVAQEIFELDQDDNIIATYKSMEEVRNGPVSNELEEPKERLYEIENVNDADTIGRSFSIVAPNNGDSKEDIAENITENKGVQEEPLLFKDEERQKEMELGGSSIKEEVPEKKEEILVVLKDGHTDNTEENMVENNNKITEKSGLNEESVNDRYDGVSNTSVLDKSVLKEEFMQNPKRESQEVNSTSGRNNYTNQGTGLLEGSYMIENKENDKDAKEVNNKEILLKQAGDEIKENVESSSKKNLSTHKTVSIGISSEPTVNAPDKPKKSGILRKLKKKFF</sequence>
<dbReference type="PANTHER" id="PTHR10343">
    <property type="entry name" value="5'-AMP-ACTIVATED PROTEIN KINASE , BETA SUBUNIT"/>
    <property type="match status" value="1"/>
</dbReference>
<protein>
    <recommendedName>
        <fullName evidence="4">AMP-activated protein kinase glycogen-binding domain-containing protein</fullName>
    </recommendedName>
</protein>
<gene>
    <name evidence="5" type="ORF">RI543_001773</name>
</gene>
<evidence type="ECO:0000256" key="2">
    <source>
        <dbReference type="ARBA" id="ARBA00022553"/>
    </source>
</evidence>
<keyword evidence="6" id="KW-1185">Reference proteome</keyword>
<dbReference type="InterPro" id="IPR050827">
    <property type="entry name" value="CRP1_MDG1_kinase"/>
</dbReference>
<dbReference type="InterPro" id="IPR013783">
    <property type="entry name" value="Ig-like_fold"/>
</dbReference>
<dbReference type="Pfam" id="PF16561">
    <property type="entry name" value="AMPK1_CBM"/>
    <property type="match status" value="1"/>
</dbReference>
<feature type="compositionally biased region" description="Basic and acidic residues" evidence="3">
    <location>
        <begin position="154"/>
        <end position="165"/>
    </location>
</feature>
<dbReference type="CDD" id="cd02859">
    <property type="entry name" value="E_set_AMPKbeta_like_N"/>
    <property type="match status" value="1"/>
</dbReference>
<accession>A0AAN7W3X5</accession>
<keyword evidence="2" id="KW-0597">Phosphoprotein</keyword>
<dbReference type="Gene3D" id="2.60.40.10">
    <property type="entry name" value="Immunoglobulins"/>
    <property type="match status" value="1"/>
</dbReference>
<dbReference type="PANTHER" id="PTHR10343:SF84">
    <property type="entry name" value="5'-AMP-ACTIVATED PROTEIN KINASE SUBUNIT BETA-1"/>
    <property type="match status" value="1"/>
</dbReference>
<evidence type="ECO:0000313" key="5">
    <source>
        <dbReference type="EMBL" id="KAK5780651.1"/>
    </source>
</evidence>
<dbReference type="SUPFAM" id="SSF81296">
    <property type="entry name" value="E set domains"/>
    <property type="match status" value="1"/>
</dbReference>
<comment type="similarity">
    <text evidence="1">Belongs to the 5'-AMP-activated protein kinase beta subunit family.</text>
</comment>
<name>A0AAN7W3X5_9SACH</name>
<feature type="compositionally biased region" description="Polar residues" evidence="3">
    <location>
        <begin position="140"/>
        <end position="151"/>
    </location>
</feature>
<evidence type="ECO:0000256" key="3">
    <source>
        <dbReference type="SAM" id="MobiDB-lite"/>
    </source>
</evidence>
<feature type="compositionally biased region" description="Polar residues" evidence="3">
    <location>
        <begin position="481"/>
        <end position="496"/>
    </location>
</feature>
<dbReference type="AlphaFoldDB" id="A0AAN7W3X5"/>
<reference evidence="6" key="1">
    <citation type="submission" date="2023-07" db="EMBL/GenBank/DDBJ databases">
        <title>A draft genome of Kazachstania heterogenica Y-27499.</title>
        <authorList>
            <person name="Donic C."/>
            <person name="Kralova J.S."/>
            <person name="Fidel L."/>
            <person name="Ben-Dor S."/>
            <person name="Jung S."/>
        </authorList>
    </citation>
    <scope>NUCLEOTIDE SEQUENCE [LARGE SCALE GENOMIC DNA]</scope>
    <source>
        <strain evidence="6">Y27499</strain>
    </source>
</reference>
<evidence type="ECO:0000313" key="6">
    <source>
        <dbReference type="Proteomes" id="UP001306508"/>
    </source>
</evidence>
<dbReference type="EMBL" id="JAWIZZ010000040">
    <property type="protein sequence ID" value="KAK5780651.1"/>
    <property type="molecule type" value="Genomic_DNA"/>
</dbReference>
<dbReference type="InterPro" id="IPR032640">
    <property type="entry name" value="AMPK1_CBM"/>
</dbReference>
<evidence type="ECO:0000259" key="4">
    <source>
        <dbReference type="Pfam" id="PF16561"/>
    </source>
</evidence>